<dbReference type="Gene3D" id="3.30.420.40">
    <property type="match status" value="2"/>
</dbReference>
<dbReference type="GO" id="GO:0005524">
    <property type="term" value="F:ATP binding"/>
    <property type="evidence" value="ECO:0007669"/>
    <property type="project" value="UniProtKB-KW"/>
</dbReference>
<protein>
    <submittedName>
        <fullName evidence="5">Heat shock 70 kDa protein II-like</fullName>
    </submittedName>
</protein>
<evidence type="ECO:0000313" key="6">
    <source>
        <dbReference type="Proteomes" id="UP000694390"/>
    </source>
</evidence>
<dbReference type="InterPro" id="IPR013126">
    <property type="entry name" value="Hsp_70_fam"/>
</dbReference>
<dbReference type="OrthoDB" id="2401965at2759"/>
<accession>A0A8C4Y422</accession>
<dbReference type="FunFam" id="3.30.420.40:FF:000026">
    <property type="entry name" value="Heat shock protein 70"/>
    <property type="match status" value="1"/>
</dbReference>
<dbReference type="Ensembl" id="ENSGEVT00005019026.1">
    <property type="protein sequence ID" value="ENSGEVP00005018110.1"/>
    <property type="gene ID" value="ENSGEVG00005012816.1"/>
</dbReference>
<keyword evidence="3 4" id="KW-0067">ATP-binding</keyword>
<dbReference type="InterPro" id="IPR018181">
    <property type="entry name" value="Heat_shock_70_CS"/>
</dbReference>
<dbReference type="Gene3D" id="3.90.640.10">
    <property type="entry name" value="Actin, Chain A, domain 4"/>
    <property type="match status" value="1"/>
</dbReference>
<dbReference type="AlphaFoldDB" id="A0A8C4Y422"/>
<dbReference type="GO" id="GO:0140662">
    <property type="term" value="F:ATP-dependent protein folding chaperone"/>
    <property type="evidence" value="ECO:0007669"/>
    <property type="project" value="InterPro"/>
</dbReference>
<dbReference type="SUPFAM" id="SSF100920">
    <property type="entry name" value="Heat shock protein 70kD (HSP70), peptide-binding domain"/>
    <property type="match status" value="1"/>
</dbReference>
<dbReference type="GeneTree" id="ENSGT00940000154813"/>
<dbReference type="PROSITE" id="PS00329">
    <property type="entry name" value="HSP70_2"/>
    <property type="match status" value="1"/>
</dbReference>
<reference evidence="5" key="1">
    <citation type="submission" date="2019-06" db="EMBL/GenBank/DDBJ databases">
        <title>G10K-VGP Goodes thornscrub tortoise genome, primary haplotype.</title>
        <authorList>
            <person name="Murphy B."/>
            <person name="Edwards T."/>
            <person name="Rhie A."/>
            <person name="Koren S."/>
            <person name="Phillippy A."/>
            <person name="Fedrigo O."/>
            <person name="Haase B."/>
            <person name="Mountcastle J."/>
            <person name="Lewin H."/>
            <person name="Damas J."/>
            <person name="Howe K."/>
            <person name="Formenti G."/>
            <person name="Myers G."/>
            <person name="Durbin R."/>
            <person name="Jarvis E.D."/>
        </authorList>
    </citation>
    <scope>NUCLEOTIDE SEQUENCE [LARGE SCALE GENOMIC DNA]</scope>
</reference>
<dbReference type="NCBIfam" id="NF001413">
    <property type="entry name" value="PRK00290.1"/>
    <property type="match status" value="1"/>
</dbReference>
<evidence type="ECO:0000256" key="3">
    <source>
        <dbReference type="ARBA" id="ARBA00022840"/>
    </source>
</evidence>
<dbReference type="FunFam" id="3.30.420.40:FF:000172">
    <property type="entry name" value="Heat shock 70 kDa protein"/>
    <property type="match status" value="1"/>
</dbReference>
<gene>
    <name evidence="5" type="primary">LOC115639619</name>
</gene>
<dbReference type="PROSITE" id="PS00297">
    <property type="entry name" value="HSP70_1"/>
    <property type="match status" value="1"/>
</dbReference>
<dbReference type="FunFam" id="3.30.30.30:FF:000001">
    <property type="entry name" value="heat shock 70 kDa protein-like"/>
    <property type="match status" value="1"/>
</dbReference>
<sequence length="666" mass="72745">MDSRMNSKNRYNLLIGPAVGIDLGTTYSCVGVCQHGKVEIIANDQGNRTTPSYVAFTDTERLVGDPAKSQAALNPQNTIFDAKRLIGRIVEDPMVQLDMRHWPFQVVSDTGKLKVQVSFKGKEKAFYPEEISAIVLTKMKQTAEAYLGCSITQAVITVPAYFNDSQRRATIDAGTIAGLHVLKILNEPTAAAIAYGLEASHKGEGKRNILIFDLGGGTFDVSILRVDDGIFEVKATAGDTHLGGEDFDNRLVDHLVREFRRKHKEDLSQDKKAMQRLRTACERAKRTLSSGTAAAISVDSLYKGVDFHTTVTRARFEDLCSDLFQATLKPLGKALRDANMNKDQIHDIVLVGGSTRIPRVQTLLQEFFSGRELSKKINPDEAVAYGAAVQAAILTGNRSQGLQNMLLLDVTPLSLGIDTVGGVMATVIKRNSPIPTQETMEFTTAEDDQETVVFEVYEGERPMSKNNHLLGTFILSGLPLALRGEPIIQVSFSIDSNNILTVLARDTDTGNTSQLTITDTRGRLDREEVERMVREAEEHRAQDEAQQEKIAAMNSLESCALHLKRAAEGGQALDVRAKKRVLELCEEATSCSQEQRPGKAGKEAGTGVIISVEQPAISPVGSLQPIRRVGHPGGFAVAHLGSFVCPKTKLASLRFSCRSSSLKGYF</sequence>
<dbReference type="SUPFAM" id="SSF53067">
    <property type="entry name" value="Actin-like ATPase domain"/>
    <property type="match status" value="2"/>
</dbReference>
<keyword evidence="6" id="KW-1185">Reference proteome</keyword>
<dbReference type="PRINTS" id="PR00301">
    <property type="entry name" value="HEATSHOCK70"/>
</dbReference>
<reference evidence="5" key="2">
    <citation type="submission" date="2025-08" db="UniProtKB">
        <authorList>
            <consortium name="Ensembl"/>
        </authorList>
    </citation>
    <scope>IDENTIFICATION</scope>
</reference>
<dbReference type="FunFam" id="2.60.34.10:FF:000012">
    <property type="entry name" value="Heat shock 70 kDa protein"/>
    <property type="match status" value="1"/>
</dbReference>
<organism evidence="5 6">
    <name type="scientific">Gopherus evgoodei</name>
    <name type="common">Goodes thornscrub tortoise</name>
    <dbReference type="NCBI Taxonomy" id="1825980"/>
    <lineage>
        <taxon>Eukaryota</taxon>
        <taxon>Metazoa</taxon>
        <taxon>Chordata</taxon>
        <taxon>Craniata</taxon>
        <taxon>Vertebrata</taxon>
        <taxon>Euteleostomi</taxon>
        <taxon>Archelosauria</taxon>
        <taxon>Testudinata</taxon>
        <taxon>Testudines</taxon>
        <taxon>Cryptodira</taxon>
        <taxon>Durocryptodira</taxon>
        <taxon>Testudinoidea</taxon>
        <taxon>Testudinidae</taxon>
        <taxon>Gopherus</taxon>
    </lineage>
</organism>
<dbReference type="PANTHER" id="PTHR19375">
    <property type="entry name" value="HEAT SHOCK PROTEIN 70KDA"/>
    <property type="match status" value="1"/>
</dbReference>
<dbReference type="Pfam" id="PF00012">
    <property type="entry name" value="HSP70"/>
    <property type="match status" value="1"/>
</dbReference>
<evidence type="ECO:0000256" key="1">
    <source>
        <dbReference type="ARBA" id="ARBA00007381"/>
    </source>
</evidence>
<evidence type="ECO:0000313" key="5">
    <source>
        <dbReference type="Ensembl" id="ENSGEVP00005018110.1"/>
    </source>
</evidence>
<evidence type="ECO:0000256" key="4">
    <source>
        <dbReference type="RuleBase" id="RU003322"/>
    </source>
</evidence>
<dbReference type="Gene3D" id="2.60.34.10">
    <property type="entry name" value="Substrate Binding Domain Of DNAk, Chain A, domain 1"/>
    <property type="match status" value="1"/>
</dbReference>
<dbReference type="Proteomes" id="UP000694390">
    <property type="component" value="Chromosome 24"/>
</dbReference>
<dbReference type="InterPro" id="IPR043129">
    <property type="entry name" value="ATPase_NBD"/>
</dbReference>
<proteinExistence type="inferred from homology"/>
<name>A0A8C4Y422_9SAUR</name>
<reference evidence="5" key="3">
    <citation type="submission" date="2025-09" db="UniProtKB">
        <authorList>
            <consortium name="Ensembl"/>
        </authorList>
    </citation>
    <scope>IDENTIFICATION</scope>
</reference>
<dbReference type="Gene3D" id="3.30.30.30">
    <property type="match status" value="1"/>
</dbReference>
<dbReference type="PROSITE" id="PS01036">
    <property type="entry name" value="HSP70_3"/>
    <property type="match status" value="1"/>
</dbReference>
<comment type="similarity">
    <text evidence="1 4">Belongs to the heat shock protein 70 family.</text>
</comment>
<dbReference type="FunFam" id="3.90.640.10:FF:000002">
    <property type="entry name" value="Heat shock 70 kDa"/>
    <property type="match status" value="1"/>
</dbReference>
<evidence type="ECO:0000256" key="2">
    <source>
        <dbReference type="ARBA" id="ARBA00022741"/>
    </source>
</evidence>
<keyword evidence="2 4" id="KW-0547">Nucleotide-binding</keyword>
<dbReference type="InterPro" id="IPR029047">
    <property type="entry name" value="HSP70_peptide-bd_sf"/>
</dbReference>